<keyword evidence="4 8" id="KW-0479">Metal-binding</keyword>
<keyword evidence="3 8" id="KW-0004">4Fe-4S</keyword>
<dbReference type="SUPFAM" id="SSF57652">
    <property type="entry name" value="HIPIP (high potential iron protein)"/>
    <property type="match status" value="1"/>
</dbReference>
<evidence type="ECO:0000256" key="2">
    <source>
        <dbReference type="ARBA" id="ARBA00022448"/>
    </source>
</evidence>
<reference evidence="10 11" key="1">
    <citation type="submission" date="2016-03" db="EMBL/GenBank/DDBJ databases">
        <title>Photobacterium proteolyticum sp. nov. a protease producing bacterium isolated from ocean sediments of Laizhou Bay.</title>
        <authorList>
            <person name="Li Y."/>
        </authorList>
    </citation>
    <scope>NUCLEOTIDE SEQUENCE [LARGE SCALE GENOMIC DNA]</scope>
    <source>
        <strain evidence="10 11">R-40508</strain>
    </source>
</reference>
<evidence type="ECO:0000256" key="6">
    <source>
        <dbReference type="ARBA" id="ARBA00023004"/>
    </source>
</evidence>
<evidence type="ECO:0000256" key="4">
    <source>
        <dbReference type="ARBA" id="ARBA00022723"/>
    </source>
</evidence>
<dbReference type="Proteomes" id="UP000078503">
    <property type="component" value="Unassembled WGS sequence"/>
</dbReference>
<evidence type="ECO:0000256" key="5">
    <source>
        <dbReference type="ARBA" id="ARBA00022982"/>
    </source>
</evidence>
<dbReference type="InterPro" id="IPR000170">
    <property type="entry name" value="High_potential_FeS_prot"/>
</dbReference>
<proteinExistence type="inferred from homology"/>
<dbReference type="Gene3D" id="4.10.490.10">
    <property type="entry name" value="High potential iron-sulphur protein"/>
    <property type="match status" value="1"/>
</dbReference>
<dbReference type="PROSITE" id="PS51318">
    <property type="entry name" value="TAT"/>
    <property type="match status" value="1"/>
</dbReference>
<dbReference type="AlphaFoldDB" id="A0A178KLG2"/>
<comment type="similarity">
    <text evidence="8">Belongs to the high-potential iron-sulfur protein (HiPIP) family.</text>
</comment>
<evidence type="ECO:0000256" key="8">
    <source>
        <dbReference type="RuleBase" id="RU000620"/>
    </source>
</evidence>
<sequence>MKSNPTRRRFLQLSIGGLVGMTLGGKELIKPALAEELPKLAEDDPQAAALKYVHQTPDEAKHCANCALIQGNDGDEWRPCALFPGKVVNANGWCSAYAPKPS</sequence>
<gene>
    <name evidence="10" type="ORF">A3K86_04035</name>
</gene>
<evidence type="ECO:0000256" key="1">
    <source>
        <dbReference type="ARBA" id="ARBA00002137"/>
    </source>
</evidence>
<name>A0A178KLG2_9GAMM</name>
<dbReference type="PROSITE" id="PS51373">
    <property type="entry name" value="HIPIP"/>
    <property type="match status" value="1"/>
</dbReference>
<protein>
    <recommendedName>
        <fullName evidence="8">High-potential iron-sulfur protein</fullName>
        <shortName evidence="8">HiPIP</shortName>
    </recommendedName>
</protein>
<keyword evidence="2 8" id="KW-0813">Transport</keyword>
<organism evidence="10 11">
    <name type="scientific">Photobacterium jeanii</name>
    <dbReference type="NCBI Taxonomy" id="858640"/>
    <lineage>
        <taxon>Bacteria</taxon>
        <taxon>Pseudomonadati</taxon>
        <taxon>Pseudomonadota</taxon>
        <taxon>Gammaproteobacteria</taxon>
        <taxon>Vibrionales</taxon>
        <taxon>Vibrionaceae</taxon>
        <taxon>Photobacterium</taxon>
    </lineage>
</organism>
<evidence type="ECO:0000259" key="9">
    <source>
        <dbReference type="PROSITE" id="PS51373"/>
    </source>
</evidence>
<dbReference type="GO" id="GO:0019646">
    <property type="term" value="P:aerobic electron transport chain"/>
    <property type="evidence" value="ECO:0007669"/>
    <property type="project" value="InterPro"/>
</dbReference>
<dbReference type="OrthoDB" id="5298540at2"/>
<keyword evidence="5 8" id="KW-0249">Electron transport</keyword>
<dbReference type="GO" id="GO:0046872">
    <property type="term" value="F:metal ion binding"/>
    <property type="evidence" value="ECO:0007669"/>
    <property type="project" value="UniProtKB-KW"/>
</dbReference>
<evidence type="ECO:0000256" key="3">
    <source>
        <dbReference type="ARBA" id="ARBA00022485"/>
    </source>
</evidence>
<dbReference type="EMBL" id="LVHF01000012">
    <property type="protein sequence ID" value="OAN18091.1"/>
    <property type="molecule type" value="Genomic_DNA"/>
</dbReference>
<evidence type="ECO:0000313" key="10">
    <source>
        <dbReference type="EMBL" id="OAN18091.1"/>
    </source>
</evidence>
<dbReference type="InterPro" id="IPR036369">
    <property type="entry name" value="HIPIP_sf"/>
</dbReference>
<keyword evidence="7 8" id="KW-0411">Iron-sulfur</keyword>
<keyword evidence="11" id="KW-1185">Reference proteome</keyword>
<comment type="caution">
    <text evidence="10">The sequence shown here is derived from an EMBL/GenBank/DDBJ whole genome shotgun (WGS) entry which is preliminary data.</text>
</comment>
<feature type="domain" description="High potential iron-sulfur proteins family profile" evidence="9">
    <location>
        <begin position="34"/>
        <end position="102"/>
    </location>
</feature>
<comment type="function">
    <text evidence="1 8">Specific class of high-redox-potential 4Fe-4S ferredoxins. Functions in anaerobic electron transport in most purple and in some other photosynthetic bacteria and in at least one genus (Paracoccus) of halophilic, denitrifying bacteria.</text>
</comment>
<dbReference type="InterPro" id="IPR006311">
    <property type="entry name" value="TAT_signal"/>
</dbReference>
<keyword evidence="6 8" id="KW-0408">Iron</keyword>
<accession>A0A178KLG2</accession>
<dbReference type="Pfam" id="PF01355">
    <property type="entry name" value="HIPIP"/>
    <property type="match status" value="1"/>
</dbReference>
<dbReference type="RefSeq" id="WP_068328084.1">
    <property type="nucleotide sequence ID" value="NZ_LVHF01000012.1"/>
</dbReference>
<dbReference type="GO" id="GO:0009055">
    <property type="term" value="F:electron transfer activity"/>
    <property type="evidence" value="ECO:0007669"/>
    <property type="project" value="InterPro"/>
</dbReference>
<evidence type="ECO:0000313" key="11">
    <source>
        <dbReference type="Proteomes" id="UP000078503"/>
    </source>
</evidence>
<dbReference type="GO" id="GO:0051539">
    <property type="term" value="F:4 iron, 4 sulfur cluster binding"/>
    <property type="evidence" value="ECO:0007669"/>
    <property type="project" value="UniProtKB-KW"/>
</dbReference>
<comment type="subunit">
    <text evidence="8">Homodimer.</text>
</comment>
<evidence type="ECO:0000256" key="7">
    <source>
        <dbReference type="ARBA" id="ARBA00023014"/>
    </source>
</evidence>